<sequence>MSLHLGCQSSSTMSPFVAAIFLVGLCLTNAINFTTVYEWEKFDFVWPSGADSSIGQLKYEYKPHNVFLRHMAVFGERLFLSLNKNSGNPATLVWLPTSVTWCTCTSPKLAPFPSLDLHKTDNCETIQEARGIETDPDGRFWVLDNGSRICPSKIWIFNLLKNDKTERVHQFPRYVVSHSDENRNLRDIVLDKTTDDSLAYITDSESEQIVVYSRKLDKSWSLTTPEKTWVSLALSPKREARQLFLGEDNSKELYSMSVSELKNEDGSAAVKLVGEFAESPFRMVIDSANVLYAALLRESYISQWNISEPFREHRFYEVGSSLGSEVYQPFTFALDTNGTLWMTQRNQTGGWSNTRHKLIKAAVGASSYLSSTPKASTTPRVNVNEATTEVVKSTPTLKSKIGTLRPALISNETSGGCAGLAEDYRKSQSLNKIKSILICLLVCCLVLSCTAIAWLTLRMRRMQTSLSRFSMDNNRAEMSVFPEDPVYDDVGPENSNEEATPDEPLYAEVGPEPLTSADHEYASARTPSPVLFEEPLRLGNTNAGKKPLEPENIYDDVGPEPSSGPSRNQNSVRKPTER</sequence>
<evidence type="ECO:0000256" key="1">
    <source>
        <dbReference type="ARBA" id="ARBA00004613"/>
    </source>
</evidence>
<comment type="subcellular location">
    <subcellularLocation>
        <location evidence="1">Secreted</location>
    </subcellularLocation>
</comment>
<keyword evidence="5" id="KW-0472">Membrane</keyword>
<dbReference type="Pfam" id="PF03022">
    <property type="entry name" value="MRJP"/>
    <property type="match status" value="1"/>
</dbReference>
<dbReference type="GO" id="GO:0005576">
    <property type="term" value="C:extracellular region"/>
    <property type="evidence" value="ECO:0007669"/>
    <property type="project" value="UniProtKB-SubCell"/>
</dbReference>
<feature type="compositionally biased region" description="Acidic residues" evidence="4">
    <location>
        <begin position="485"/>
        <end position="501"/>
    </location>
</feature>
<feature type="compositionally biased region" description="Polar residues" evidence="4">
    <location>
        <begin position="563"/>
        <end position="578"/>
    </location>
</feature>
<evidence type="ECO:0000256" key="2">
    <source>
        <dbReference type="ARBA" id="ARBA00009127"/>
    </source>
</evidence>
<dbReference type="SUPFAM" id="SSF101898">
    <property type="entry name" value="NHL repeat"/>
    <property type="match status" value="1"/>
</dbReference>
<dbReference type="Gene3D" id="2.120.10.30">
    <property type="entry name" value="TolB, C-terminal domain"/>
    <property type="match status" value="1"/>
</dbReference>
<dbReference type="PANTHER" id="PTHR10009:SF18">
    <property type="entry name" value="PROTEIN YELLOW-LIKE PROTEIN"/>
    <property type="match status" value="1"/>
</dbReference>
<keyword evidence="7" id="KW-1185">Reference proteome</keyword>
<dbReference type="AlphaFoldDB" id="A0A8S1DA31"/>
<feature type="region of interest" description="Disordered" evidence="4">
    <location>
        <begin position="482"/>
        <end position="578"/>
    </location>
</feature>
<reference evidence="6 7" key="1">
    <citation type="submission" date="2020-04" db="EMBL/GenBank/DDBJ databases">
        <authorList>
            <person name="Alioto T."/>
            <person name="Alioto T."/>
            <person name="Gomez Garrido J."/>
        </authorList>
    </citation>
    <scope>NUCLEOTIDE SEQUENCE [LARGE SCALE GENOMIC DNA]</scope>
</reference>
<accession>A0A8S1DA31</accession>
<evidence type="ECO:0000256" key="4">
    <source>
        <dbReference type="SAM" id="MobiDB-lite"/>
    </source>
</evidence>
<comment type="similarity">
    <text evidence="2">Belongs to the major royal jelly protein family.</text>
</comment>
<dbReference type="Proteomes" id="UP000494165">
    <property type="component" value="Unassembled WGS sequence"/>
</dbReference>
<dbReference type="InterPro" id="IPR017996">
    <property type="entry name" value="MRJP/yellow-related"/>
</dbReference>
<evidence type="ECO:0000313" key="6">
    <source>
        <dbReference type="EMBL" id="CAB3377199.1"/>
    </source>
</evidence>
<evidence type="ECO:0000256" key="3">
    <source>
        <dbReference type="ARBA" id="ARBA00022525"/>
    </source>
</evidence>
<proteinExistence type="inferred from homology"/>
<evidence type="ECO:0000256" key="5">
    <source>
        <dbReference type="SAM" id="Phobius"/>
    </source>
</evidence>
<comment type="caution">
    <text evidence="6">The sequence shown here is derived from an EMBL/GenBank/DDBJ whole genome shotgun (WGS) entry which is preliminary data.</text>
</comment>
<name>A0A8S1DA31_9INSE</name>
<evidence type="ECO:0008006" key="8">
    <source>
        <dbReference type="Google" id="ProtNLM"/>
    </source>
</evidence>
<keyword evidence="5" id="KW-0812">Transmembrane</keyword>
<feature type="transmembrane region" description="Helical" evidence="5">
    <location>
        <begin position="435"/>
        <end position="457"/>
    </location>
</feature>
<dbReference type="OrthoDB" id="6624404at2759"/>
<keyword evidence="5" id="KW-1133">Transmembrane helix</keyword>
<keyword evidence="3" id="KW-0964">Secreted</keyword>
<gene>
    <name evidence="6" type="ORF">CLODIP_2_CD12383</name>
</gene>
<dbReference type="EMBL" id="CADEPI010000140">
    <property type="protein sequence ID" value="CAB3377199.1"/>
    <property type="molecule type" value="Genomic_DNA"/>
</dbReference>
<dbReference type="InterPro" id="IPR011042">
    <property type="entry name" value="6-blade_b-propeller_TolB-like"/>
</dbReference>
<protein>
    <recommendedName>
        <fullName evidence="8">Bee-milk protein</fullName>
    </recommendedName>
</protein>
<dbReference type="PANTHER" id="PTHR10009">
    <property type="entry name" value="PROTEIN YELLOW-RELATED"/>
    <property type="match status" value="1"/>
</dbReference>
<evidence type="ECO:0000313" key="7">
    <source>
        <dbReference type="Proteomes" id="UP000494165"/>
    </source>
</evidence>
<organism evidence="6 7">
    <name type="scientific">Cloeon dipterum</name>
    <dbReference type="NCBI Taxonomy" id="197152"/>
    <lineage>
        <taxon>Eukaryota</taxon>
        <taxon>Metazoa</taxon>
        <taxon>Ecdysozoa</taxon>
        <taxon>Arthropoda</taxon>
        <taxon>Hexapoda</taxon>
        <taxon>Insecta</taxon>
        <taxon>Pterygota</taxon>
        <taxon>Palaeoptera</taxon>
        <taxon>Ephemeroptera</taxon>
        <taxon>Pisciforma</taxon>
        <taxon>Baetidae</taxon>
        <taxon>Cloeon</taxon>
    </lineage>
</organism>